<comment type="caution">
    <text evidence="10">The sequence shown here is derived from an EMBL/GenBank/DDBJ whole genome shotgun (WGS) entry which is preliminary data.</text>
</comment>
<feature type="domain" description="DNA polymerase alpha/delta/epsilon subunit B" evidence="8">
    <location>
        <begin position="330"/>
        <end position="558"/>
    </location>
</feature>
<keyword evidence="4 6" id="KW-0235">DNA replication</keyword>
<feature type="domain" description="DNA polymerase alpha subunit B OB" evidence="9">
    <location>
        <begin position="200"/>
        <end position="294"/>
    </location>
</feature>
<dbReference type="Pfam" id="PF04042">
    <property type="entry name" value="DNA_pol_E_B"/>
    <property type="match status" value="1"/>
</dbReference>
<comment type="similarity">
    <text evidence="2 6">Belongs to the DNA polymerase alpha subunit B family.</text>
</comment>
<dbReference type="PIRSF" id="PIRSF018300">
    <property type="entry name" value="DNA_pol_alph_2"/>
    <property type="match status" value="1"/>
</dbReference>
<dbReference type="OrthoDB" id="336885at2759"/>
<dbReference type="GO" id="GO:0006270">
    <property type="term" value="P:DNA replication initiation"/>
    <property type="evidence" value="ECO:0007669"/>
    <property type="project" value="TreeGrafter"/>
</dbReference>
<evidence type="ECO:0000256" key="5">
    <source>
        <dbReference type="ARBA" id="ARBA00023242"/>
    </source>
</evidence>
<sequence>MPRVSAEEIRSEIPETQGNADLVTRCLKICEQYRLSATDLQVQWDLLTMNKSAKRMSLEALADLETQCRNDDSAKRQKLDRKQQLTAKGPPKPGTFNKDTAHLLAGVGLDTTPAYRRSAAGISPVPGFALSPMGTEAAPGSAFASRAEVGKVVVSLNTWRTFASSAEQLEVEAVAPPRTAELAESRMWERLDERARLLDAQVVAFERALSGRDDVPPLSSVSTAGSEEATFVGRVCCEGEGRLNVQSLFLEGSRASSNGCRVRVDLKDCPEYALFPGQIVAVIGINIRHSIVATRVLTVLPPRDAQAAAAATAAAAAADGPAAGRSAVAIMSAAGPFTTTDDLTYAPFTALLQKAMEVRPDCLVLLGPFVDESHPAVAGGDVPVTYETLFCRQVLDPLKDWIESQLEAEATKIPHVVLLPSPKDAHLLGAYPQPPLEFPRNALPEHVRPYMHSLSNPATFRIGGLRVAAASVDTLFLLGQQELAKVPTPTDPSAPKPDRMARLASHVLQQRHLLPLFPTPLDERQPLPVDVTANLRAGGLPCLPEVLLVPSELAPFAKLGFGGVLCVNPGKLAKAAAGGNYALISVHPASEPEPAAAAEEMPAAGVEAAEALSARSTEADALLDSVLDSQGGAASSASVKVEDVKPSLTGAAAVEPFGTPPDAPREMMTRAFVEIKKI</sequence>
<accession>A0A0M0J928</accession>
<dbReference type="Gene3D" id="3.60.21.60">
    <property type="match status" value="2"/>
</dbReference>
<evidence type="ECO:0000256" key="7">
    <source>
        <dbReference type="SAM" id="MobiDB-lite"/>
    </source>
</evidence>
<dbReference type="PANTHER" id="PTHR23061">
    <property type="entry name" value="DNA POLYMERASE 2 ALPHA 70 KDA SUBUNIT"/>
    <property type="match status" value="1"/>
</dbReference>
<dbReference type="GO" id="GO:0005658">
    <property type="term" value="C:alpha DNA polymerase:primase complex"/>
    <property type="evidence" value="ECO:0007669"/>
    <property type="project" value="TreeGrafter"/>
</dbReference>
<evidence type="ECO:0000256" key="2">
    <source>
        <dbReference type="ARBA" id="ARBA00007299"/>
    </source>
</evidence>
<evidence type="ECO:0000259" key="8">
    <source>
        <dbReference type="Pfam" id="PF04042"/>
    </source>
</evidence>
<dbReference type="Pfam" id="PF22062">
    <property type="entry name" value="OB_DPOA2"/>
    <property type="match status" value="1"/>
</dbReference>
<dbReference type="AlphaFoldDB" id="A0A0M0J928"/>
<evidence type="ECO:0000256" key="3">
    <source>
        <dbReference type="ARBA" id="ARBA00018596"/>
    </source>
</evidence>
<organism evidence="10 11">
    <name type="scientific">Chrysochromulina tobinii</name>
    <dbReference type="NCBI Taxonomy" id="1460289"/>
    <lineage>
        <taxon>Eukaryota</taxon>
        <taxon>Haptista</taxon>
        <taxon>Haptophyta</taxon>
        <taxon>Prymnesiophyceae</taxon>
        <taxon>Prymnesiales</taxon>
        <taxon>Chrysochromulinaceae</taxon>
        <taxon>Chrysochromulina</taxon>
    </lineage>
</organism>
<dbReference type="InterPro" id="IPR054300">
    <property type="entry name" value="OB_DPOA2"/>
</dbReference>
<comment type="subcellular location">
    <subcellularLocation>
        <location evidence="1 6">Nucleus</location>
    </subcellularLocation>
</comment>
<feature type="region of interest" description="Disordered" evidence="7">
    <location>
        <begin position="69"/>
        <end position="97"/>
    </location>
</feature>
<keyword evidence="5 6" id="KW-0539">Nucleus</keyword>
<evidence type="ECO:0000256" key="6">
    <source>
        <dbReference type="PIRNR" id="PIRNR018300"/>
    </source>
</evidence>
<protein>
    <recommendedName>
        <fullName evidence="3 6">DNA polymerase alpha subunit B</fullName>
    </recommendedName>
</protein>
<evidence type="ECO:0000259" key="9">
    <source>
        <dbReference type="Pfam" id="PF22062"/>
    </source>
</evidence>
<dbReference type="InterPro" id="IPR007185">
    <property type="entry name" value="DNA_pol_a/d/e_bsu"/>
</dbReference>
<reference evidence="11" key="1">
    <citation type="journal article" date="2015" name="PLoS Genet.">
        <title>Genome Sequence and Transcriptome Analyses of Chrysochromulina tobin: Metabolic Tools for Enhanced Algal Fitness in the Prominent Order Prymnesiales (Haptophyceae).</title>
        <authorList>
            <person name="Hovde B.T."/>
            <person name="Deodato C.R."/>
            <person name="Hunsperger H.M."/>
            <person name="Ryken S.A."/>
            <person name="Yost W."/>
            <person name="Jha R.K."/>
            <person name="Patterson J."/>
            <person name="Monnat R.J. Jr."/>
            <person name="Barlow S.B."/>
            <person name="Starkenburg S.R."/>
            <person name="Cattolico R.A."/>
        </authorList>
    </citation>
    <scope>NUCLEOTIDE SEQUENCE</scope>
    <source>
        <strain evidence="11">CCMP291</strain>
    </source>
</reference>
<dbReference type="EMBL" id="JWZX01003221">
    <property type="protein sequence ID" value="KOO23086.1"/>
    <property type="molecule type" value="Genomic_DNA"/>
</dbReference>
<gene>
    <name evidence="10" type="ORF">Ctob_009352</name>
</gene>
<feature type="compositionally biased region" description="Basic and acidic residues" evidence="7">
    <location>
        <begin position="69"/>
        <end position="83"/>
    </location>
</feature>
<dbReference type="Proteomes" id="UP000037460">
    <property type="component" value="Unassembled WGS sequence"/>
</dbReference>
<name>A0A0M0J928_9EUKA</name>
<dbReference type="InterPro" id="IPR016722">
    <property type="entry name" value="DNA_pol_alpha_bsu"/>
</dbReference>
<dbReference type="PANTHER" id="PTHR23061:SF12">
    <property type="entry name" value="DNA POLYMERASE ALPHA SUBUNIT B"/>
    <property type="match status" value="1"/>
</dbReference>
<keyword evidence="11" id="KW-1185">Reference proteome</keyword>
<evidence type="ECO:0000256" key="4">
    <source>
        <dbReference type="ARBA" id="ARBA00022705"/>
    </source>
</evidence>
<evidence type="ECO:0000313" key="10">
    <source>
        <dbReference type="EMBL" id="KOO23086.1"/>
    </source>
</evidence>
<proteinExistence type="inferred from homology"/>
<evidence type="ECO:0000313" key="11">
    <source>
        <dbReference type="Proteomes" id="UP000037460"/>
    </source>
</evidence>
<comment type="function">
    <text evidence="6">Accessory subunit of the DNA polymerase alpha complex (also known as the alpha DNA polymerase-primase complex) which plays an essential role in the initiation of DNA synthesis.</text>
</comment>
<dbReference type="GO" id="GO:0003677">
    <property type="term" value="F:DNA binding"/>
    <property type="evidence" value="ECO:0007669"/>
    <property type="project" value="InterPro"/>
</dbReference>
<evidence type="ECO:0000256" key="1">
    <source>
        <dbReference type="ARBA" id="ARBA00004123"/>
    </source>
</evidence>